<dbReference type="InterPro" id="IPR006258">
    <property type="entry name" value="Lipoamide_DH"/>
</dbReference>
<evidence type="ECO:0000313" key="20">
    <source>
        <dbReference type="Proteomes" id="UP000053523"/>
    </source>
</evidence>
<comment type="subcellular location">
    <subcellularLocation>
        <location evidence="2">Membrane</location>
        <topology evidence="2">Peripheral membrane protein</topology>
    </subcellularLocation>
</comment>
<dbReference type="SUPFAM" id="SSF55424">
    <property type="entry name" value="FAD/NAD-linked reductases, dimerisation (C-terminal) domain"/>
    <property type="match status" value="1"/>
</dbReference>
<evidence type="ECO:0000256" key="9">
    <source>
        <dbReference type="ARBA" id="ARBA00023027"/>
    </source>
</evidence>
<evidence type="ECO:0000256" key="13">
    <source>
        <dbReference type="PIRSR" id="PIRSR000350-2"/>
    </source>
</evidence>
<evidence type="ECO:0000256" key="14">
    <source>
        <dbReference type="PIRSR" id="PIRSR000350-3"/>
    </source>
</evidence>
<protein>
    <recommendedName>
        <fullName evidence="5 16">Dihydrolipoyl dehydrogenase</fullName>
        <ecNumber evidence="4 16">1.8.1.4</ecNumber>
    </recommendedName>
</protein>
<keyword evidence="11 16" id="KW-0676">Redox-active center</keyword>
<reference evidence="19 20" key="1">
    <citation type="submission" date="2017-12" db="EMBL/GenBank/DDBJ databases">
        <title>FDA dAtabase for Regulatory Grade micrObial Sequences (FDA-ARGOS): Supporting development and validation of Infectious Disease Dx tests.</title>
        <authorList>
            <person name="Hoffmann M."/>
            <person name="Allard M."/>
            <person name="Evans P."/>
            <person name="Brown E."/>
            <person name="Tallon L."/>
            <person name="Sadzewicz L."/>
            <person name="Sengamalay N."/>
            <person name="Ott S."/>
            <person name="Godinez A."/>
            <person name="Nagaraj S."/>
            <person name="Vavikolanu K."/>
            <person name="Aluvathingal J."/>
            <person name="Nadendla S."/>
            <person name="Sichtig H."/>
        </authorList>
    </citation>
    <scope>NUCLEOTIDE SEQUENCE [LARGE SCALE GENOMIC DNA]</scope>
    <source>
        <strain evidence="19 20">FDAARGOS_148</strain>
    </source>
</reference>
<organism evidence="19 20">
    <name type="scientific">Staphylococcus haemolyticus</name>
    <dbReference type="NCBI Taxonomy" id="1283"/>
    <lineage>
        <taxon>Bacteria</taxon>
        <taxon>Bacillati</taxon>
        <taxon>Bacillota</taxon>
        <taxon>Bacilli</taxon>
        <taxon>Bacillales</taxon>
        <taxon>Staphylococcaceae</taxon>
        <taxon>Staphylococcus</taxon>
    </lineage>
</organism>
<evidence type="ECO:0000256" key="2">
    <source>
        <dbReference type="ARBA" id="ARBA00004170"/>
    </source>
</evidence>
<dbReference type="Gene3D" id="3.50.50.60">
    <property type="entry name" value="FAD/NAD(P)-binding domain"/>
    <property type="match status" value="2"/>
</dbReference>
<evidence type="ECO:0000256" key="11">
    <source>
        <dbReference type="ARBA" id="ARBA00023284"/>
    </source>
</evidence>
<evidence type="ECO:0000256" key="16">
    <source>
        <dbReference type="RuleBase" id="RU003692"/>
    </source>
</evidence>
<dbReference type="PANTHER" id="PTHR22912">
    <property type="entry name" value="DISULFIDE OXIDOREDUCTASE"/>
    <property type="match status" value="1"/>
</dbReference>
<dbReference type="PIRSF" id="PIRSF000350">
    <property type="entry name" value="Mercury_reductase_MerA"/>
    <property type="match status" value="1"/>
</dbReference>
<feature type="binding site" evidence="14">
    <location>
        <begin position="175"/>
        <end position="182"/>
    </location>
    <ligand>
        <name>NAD(+)</name>
        <dbReference type="ChEBI" id="CHEBI:57540"/>
    </ligand>
</feature>
<dbReference type="Proteomes" id="UP000053523">
    <property type="component" value="Unassembled WGS sequence"/>
</dbReference>
<comment type="miscellaneous">
    <text evidence="16">The active site is a redox-active disulfide bond.</text>
</comment>
<evidence type="ECO:0000256" key="1">
    <source>
        <dbReference type="ARBA" id="ARBA00002052"/>
    </source>
</evidence>
<evidence type="ECO:0000259" key="17">
    <source>
        <dbReference type="Pfam" id="PF02852"/>
    </source>
</evidence>
<comment type="catalytic activity">
    <reaction evidence="12 16">
        <text>N(6)-[(R)-dihydrolipoyl]-L-lysyl-[protein] + NAD(+) = N(6)-[(R)-lipoyl]-L-lysyl-[protein] + NADH + H(+)</text>
        <dbReference type="Rhea" id="RHEA:15045"/>
        <dbReference type="Rhea" id="RHEA-COMP:10474"/>
        <dbReference type="Rhea" id="RHEA-COMP:10475"/>
        <dbReference type="ChEBI" id="CHEBI:15378"/>
        <dbReference type="ChEBI" id="CHEBI:57540"/>
        <dbReference type="ChEBI" id="CHEBI:57945"/>
        <dbReference type="ChEBI" id="CHEBI:83099"/>
        <dbReference type="ChEBI" id="CHEBI:83100"/>
        <dbReference type="EC" id="1.8.1.4"/>
    </reaction>
</comment>
<dbReference type="Gene3D" id="3.30.390.30">
    <property type="match status" value="1"/>
</dbReference>
<dbReference type="InterPro" id="IPR001100">
    <property type="entry name" value="Pyr_nuc-diS_OxRdtase"/>
</dbReference>
<evidence type="ECO:0000256" key="10">
    <source>
        <dbReference type="ARBA" id="ARBA00023157"/>
    </source>
</evidence>
<dbReference type="PRINTS" id="PR00411">
    <property type="entry name" value="PNDRDTASEI"/>
</dbReference>
<feature type="binding site" evidence="14">
    <location>
        <position position="51"/>
    </location>
    <ligand>
        <name>FAD</name>
        <dbReference type="ChEBI" id="CHEBI:57692"/>
    </ligand>
</feature>
<gene>
    <name evidence="19" type="primary">lpdA</name>
    <name evidence="19" type="ORF">AL503_001105</name>
</gene>
<dbReference type="PANTHER" id="PTHR22912:SF151">
    <property type="entry name" value="DIHYDROLIPOYL DEHYDROGENASE, MITOCHONDRIAL"/>
    <property type="match status" value="1"/>
</dbReference>
<feature type="binding site" evidence="14">
    <location>
        <position position="299"/>
    </location>
    <ligand>
        <name>FAD</name>
        <dbReference type="ChEBI" id="CHEBI:57692"/>
    </ligand>
</feature>
<evidence type="ECO:0000256" key="8">
    <source>
        <dbReference type="ARBA" id="ARBA00023002"/>
    </source>
</evidence>
<evidence type="ECO:0000256" key="5">
    <source>
        <dbReference type="ARBA" id="ARBA00016961"/>
    </source>
</evidence>
<evidence type="ECO:0000313" key="19">
    <source>
        <dbReference type="EMBL" id="PNN29922.1"/>
    </source>
</evidence>
<feature type="binding site" evidence="14">
    <location>
        <position position="261"/>
    </location>
    <ligand>
        <name>NAD(+)</name>
        <dbReference type="ChEBI" id="CHEBI:57540"/>
    </ligand>
</feature>
<name>A0A2K0AY27_STAHA</name>
<evidence type="ECO:0000256" key="15">
    <source>
        <dbReference type="PIRSR" id="PIRSR000350-4"/>
    </source>
</evidence>
<keyword evidence="9 14" id="KW-0520">NAD</keyword>
<feature type="domain" description="FAD/NAD(P)-binding" evidence="18">
    <location>
        <begin position="5"/>
        <end position="314"/>
    </location>
</feature>
<keyword evidence="6 16" id="KW-0285">Flavoprotein</keyword>
<dbReference type="InterPro" id="IPR050151">
    <property type="entry name" value="Class-I_Pyr_Nuc-Dis_Oxidored"/>
</dbReference>
<feature type="disulfide bond" description="Redox-active" evidence="15">
    <location>
        <begin position="42"/>
        <end position="47"/>
    </location>
</feature>
<dbReference type="InterPro" id="IPR012999">
    <property type="entry name" value="Pyr_OxRdtase_I_AS"/>
</dbReference>
<evidence type="ECO:0000256" key="3">
    <source>
        <dbReference type="ARBA" id="ARBA00007532"/>
    </source>
</evidence>
<evidence type="ECO:0000256" key="4">
    <source>
        <dbReference type="ARBA" id="ARBA00012608"/>
    </source>
</evidence>
<evidence type="ECO:0000256" key="12">
    <source>
        <dbReference type="ARBA" id="ARBA00049187"/>
    </source>
</evidence>
<dbReference type="Pfam" id="PF07992">
    <property type="entry name" value="Pyr_redox_2"/>
    <property type="match status" value="1"/>
</dbReference>
<dbReference type="EC" id="1.8.1.4" evidence="4 16"/>
<keyword evidence="14" id="KW-0547">Nucleotide-binding</keyword>
<feature type="domain" description="Pyridine nucleotide-disulphide oxidoreductase dimerisation" evidence="17">
    <location>
        <begin position="334"/>
        <end position="442"/>
    </location>
</feature>
<dbReference type="PRINTS" id="PR00368">
    <property type="entry name" value="FADPNR"/>
</dbReference>
<evidence type="ECO:0000256" key="7">
    <source>
        <dbReference type="ARBA" id="ARBA00022827"/>
    </source>
</evidence>
<evidence type="ECO:0000259" key="18">
    <source>
        <dbReference type="Pfam" id="PF07992"/>
    </source>
</evidence>
<comment type="function">
    <text evidence="1">Lipoamide dehydrogenase is a component of the alpha-ketoacid dehydrogenase complexes.</text>
</comment>
<comment type="similarity">
    <text evidence="3 16">Belongs to the class-I pyridine nucleotide-disulfide oxidoreductase family.</text>
</comment>
<keyword evidence="7 14" id="KW-0274">FAD</keyword>
<proteinExistence type="inferred from homology"/>
<keyword evidence="10" id="KW-1015">Disulfide bond</keyword>
<dbReference type="GO" id="GO:0006103">
    <property type="term" value="P:2-oxoglutarate metabolic process"/>
    <property type="evidence" value="ECO:0007669"/>
    <property type="project" value="TreeGrafter"/>
</dbReference>
<accession>A0A2K0AY27</accession>
<feature type="active site" description="Proton acceptor" evidence="13">
    <location>
        <position position="432"/>
    </location>
</feature>
<dbReference type="PROSITE" id="PS00076">
    <property type="entry name" value="PYRIDINE_REDOX_1"/>
    <property type="match status" value="1"/>
</dbReference>
<dbReference type="GO" id="GO:0004148">
    <property type="term" value="F:dihydrolipoyl dehydrogenase (NADH) activity"/>
    <property type="evidence" value="ECO:0007669"/>
    <property type="project" value="UniProtKB-EC"/>
</dbReference>
<dbReference type="GO" id="GO:0005737">
    <property type="term" value="C:cytoplasm"/>
    <property type="evidence" value="ECO:0007669"/>
    <property type="project" value="UniProtKB-ARBA"/>
</dbReference>
<feature type="binding site" evidence="14">
    <location>
        <position position="198"/>
    </location>
    <ligand>
        <name>NAD(+)</name>
        <dbReference type="ChEBI" id="CHEBI:57540"/>
    </ligand>
</feature>
<dbReference type="AlphaFoldDB" id="A0A2K0AY27"/>
<dbReference type="FunFam" id="3.30.390.30:FF:000001">
    <property type="entry name" value="Dihydrolipoyl dehydrogenase"/>
    <property type="match status" value="1"/>
</dbReference>
<dbReference type="SUPFAM" id="SSF51905">
    <property type="entry name" value="FAD/NAD(P)-binding domain"/>
    <property type="match status" value="1"/>
</dbReference>
<dbReference type="InterPro" id="IPR004099">
    <property type="entry name" value="Pyr_nucl-diS_OxRdtase_dimer"/>
</dbReference>
<dbReference type="InterPro" id="IPR016156">
    <property type="entry name" value="FAD/NAD-linked_Rdtase_dimer_sf"/>
</dbReference>
<dbReference type="GO" id="GO:0016020">
    <property type="term" value="C:membrane"/>
    <property type="evidence" value="ECO:0007669"/>
    <property type="project" value="UniProtKB-SubCell"/>
</dbReference>
<dbReference type="InterPro" id="IPR023753">
    <property type="entry name" value="FAD/NAD-binding_dom"/>
</dbReference>
<keyword evidence="8 16" id="KW-0560">Oxidoreductase</keyword>
<comment type="caution">
    <text evidence="19">The sequence shown here is derived from an EMBL/GenBank/DDBJ whole genome shotgun (WGS) entry which is preliminary data.</text>
</comment>
<comment type="cofactor">
    <cofactor evidence="14 16">
        <name>FAD</name>
        <dbReference type="ChEBI" id="CHEBI:57692"/>
    </cofactor>
    <text evidence="14 16">Binds 1 FAD per subunit.</text>
</comment>
<sequence length="453" mass="49104">MSKSYDLIVIGAGPGGYVAAIRAAQLGKDVAIVEKQHVGGVCLNVGCIPSKIFLEYGAKVRDIHSANNWGIKTNHIDIDVTSLVQRKDQVVKTVTDDVRDALRQHNVDFIEGEAEALEGLKVQVDQTIYIAKDIILATGTKPFVPPIEGLDQVHFETADTFFDMEQLPKQLVIIGGGVIASEIASSMADLDVDVTILEKGDSILSSEIKEIRDHLSTYLKQQGVNIITNSETKKVNAKTLEIDGKDGPKEIPYETLLFATGRQPNVQVAKALNLEQNGKCLQVNEHYETSYAHVYAIGDLVPGYQLAHTASAHGEYVAEYIAGKQPEPINQEDIPRCIYTRLESASVGLSELQSQESGYEVEVTIAPFQKNPKAILKGETQGMVKIVANKQDGKILGGFIVGPHATDLISEILGIKVSGGTLNDISRIIQPHPSLSEVIGESADVSFGKAIYH</sequence>
<dbReference type="Pfam" id="PF02852">
    <property type="entry name" value="Pyr_redox_dim"/>
    <property type="match status" value="1"/>
</dbReference>
<dbReference type="InterPro" id="IPR036188">
    <property type="entry name" value="FAD/NAD-bd_sf"/>
</dbReference>
<dbReference type="EMBL" id="LORN02000006">
    <property type="protein sequence ID" value="PNN29922.1"/>
    <property type="molecule type" value="Genomic_DNA"/>
</dbReference>
<dbReference type="NCBIfam" id="TIGR01350">
    <property type="entry name" value="lipoamide_DH"/>
    <property type="match status" value="1"/>
</dbReference>
<dbReference type="GO" id="GO:0050660">
    <property type="term" value="F:flavin adenine dinucleotide binding"/>
    <property type="evidence" value="ECO:0007669"/>
    <property type="project" value="InterPro"/>
</dbReference>
<evidence type="ECO:0000256" key="6">
    <source>
        <dbReference type="ARBA" id="ARBA00022630"/>
    </source>
</evidence>
<dbReference type="RefSeq" id="WP_053026755.1">
    <property type="nucleotide sequence ID" value="NZ_CAJCGD010000009.1"/>
</dbReference>